<evidence type="ECO:0000313" key="1">
    <source>
        <dbReference type="EMBL" id="KAK9911582.1"/>
    </source>
</evidence>
<dbReference type="AlphaFoldDB" id="A0AAW1VU60"/>
<organism evidence="1 2">
    <name type="scientific">Rubus argutus</name>
    <name type="common">Southern blackberry</name>
    <dbReference type="NCBI Taxonomy" id="59490"/>
    <lineage>
        <taxon>Eukaryota</taxon>
        <taxon>Viridiplantae</taxon>
        <taxon>Streptophyta</taxon>
        <taxon>Embryophyta</taxon>
        <taxon>Tracheophyta</taxon>
        <taxon>Spermatophyta</taxon>
        <taxon>Magnoliopsida</taxon>
        <taxon>eudicotyledons</taxon>
        <taxon>Gunneridae</taxon>
        <taxon>Pentapetalae</taxon>
        <taxon>rosids</taxon>
        <taxon>fabids</taxon>
        <taxon>Rosales</taxon>
        <taxon>Rosaceae</taxon>
        <taxon>Rosoideae</taxon>
        <taxon>Rosoideae incertae sedis</taxon>
        <taxon>Rubus</taxon>
    </lineage>
</organism>
<dbReference type="EMBL" id="JBEDUW010000007">
    <property type="protein sequence ID" value="KAK9911582.1"/>
    <property type="molecule type" value="Genomic_DNA"/>
</dbReference>
<dbReference type="Proteomes" id="UP001457282">
    <property type="component" value="Unassembled WGS sequence"/>
</dbReference>
<sequence length="139" mass="14980">MHLQLTIATYASSQTCKLQQIQSHQSSSQTDAAVCIHGARAPLSLSRRRHQLLLPILAAAAQSSIQPWPCSFPDHREAVLDPTAQAVQVSSVDALPWTSSSPLQANNQPVLCSTPVPAGAPLTIDRSLSARKKKKRIIN</sequence>
<protein>
    <submittedName>
        <fullName evidence="1">Uncharacterized protein</fullName>
    </submittedName>
</protein>
<keyword evidence="2" id="KW-1185">Reference proteome</keyword>
<proteinExistence type="predicted"/>
<name>A0AAW1VU60_RUBAR</name>
<evidence type="ECO:0000313" key="2">
    <source>
        <dbReference type="Proteomes" id="UP001457282"/>
    </source>
</evidence>
<reference evidence="1 2" key="1">
    <citation type="journal article" date="2023" name="G3 (Bethesda)">
        <title>A chromosome-length genome assembly and annotation of blackberry (Rubus argutus, cv. 'Hillquist').</title>
        <authorList>
            <person name="Bruna T."/>
            <person name="Aryal R."/>
            <person name="Dudchenko O."/>
            <person name="Sargent D.J."/>
            <person name="Mead D."/>
            <person name="Buti M."/>
            <person name="Cavallini A."/>
            <person name="Hytonen T."/>
            <person name="Andres J."/>
            <person name="Pham M."/>
            <person name="Weisz D."/>
            <person name="Mascagni F."/>
            <person name="Usai G."/>
            <person name="Natali L."/>
            <person name="Bassil N."/>
            <person name="Fernandez G.E."/>
            <person name="Lomsadze A."/>
            <person name="Armour M."/>
            <person name="Olukolu B."/>
            <person name="Poorten T."/>
            <person name="Britton C."/>
            <person name="Davik J."/>
            <person name="Ashrafi H."/>
            <person name="Aiden E.L."/>
            <person name="Borodovsky M."/>
            <person name="Worthington M."/>
        </authorList>
    </citation>
    <scope>NUCLEOTIDE SEQUENCE [LARGE SCALE GENOMIC DNA]</scope>
    <source>
        <strain evidence="1">PI 553951</strain>
    </source>
</reference>
<gene>
    <name evidence="1" type="ORF">M0R45_035478</name>
</gene>
<accession>A0AAW1VU60</accession>
<comment type="caution">
    <text evidence="1">The sequence shown here is derived from an EMBL/GenBank/DDBJ whole genome shotgun (WGS) entry which is preliminary data.</text>
</comment>